<proteinExistence type="predicted"/>
<organism evidence="1 2">
    <name type="scientific">Mycena albidolilacea</name>
    <dbReference type="NCBI Taxonomy" id="1033008"/>
    <lineage>
        <taxon>Eukaryota</taxon>
        <taxon>Fungi</taxon>
        <taxon>Dikarya</taxon>
        <taxon>Basidiomycota</taxon>
        <taxon>Agaricomycotina</taxon>
        <taxon>Agaricomycetes</taxon>
        <taxon>Agaricomycetidae</taxon>
        <taxon>Agaricales</taxon>
        <taxon>Marasmiineae</taxon>
        <taxon>Mycenaceae</taxon>
        <taxon>Mycena</taxon>
    </lineage>
</organism>
<dbReference type="EMBL" id="JARIHO010000030">
    <property type="protein sequence ID" value="KAJ7336877.1"/>
    <property type="molecule type" value="Genomic_DNA"/>
</dbReference>
<accession>A0AAD6ZSI4</accession>
<dbReference type="AlphaFoldDB" id="A0AAD6ZSI4"/>
<reference evidence="1" key="1">
    <citation type="submission" date="2023-03" db="EMBL/GenBank/DDBJ databases">
        <title>Massive genome expansion in bonnet fungi (Mycena s.s.) driven by repeated elements and novel gene families across ecological guilds.</title>
        <authorList>
            <consortium name="Lawrence Berkeley National Laboratory"/>
            <person name="Harder C.B."/>
            <person name="Miyauchi S."/>
            <person name="Viragh M."/>
            <person name="Kuo A."/>
            <person name="Thoen E."/>
            <person name="Andreopoulos B."/>
            <person name="Lu D."/>
            <person name="Skrede I."/>
            <person name="Drula E."/>
            <person name="Henrissat B."/>
            <person name="Morin E."/>
            <person name="Kohler A."/>
            <person name="Barry K."/>
            <person name="LaButti K."/>
            <person name="Morin E."/>
            <person name="Salamov A."/>
            <person name="Lipzen A."/>
            <person name="Mereny Z."/>
            <person name="Hegedus B."/>
            <person name="Baldrian P."/>
            <person name="Stursova M."/>
            <person name="Weitz H."/>
            <person name="Taylor A."/>
            <person name="Grigoriev I.V."/>
            <person name="Nagy L.G."/>
            <person name="Martin F."/>
            <person name="Kauserud H."/>
        </authorList>
    </citation>
    <scope>NUCLEOTIDE SEQUENCE</scope>
    <source>
        <strain evidence="1">CBHHK002</strain>
    </source>
</reference>
<name>A0AAD6ZSI4_9AGAR</name>
<gene>
    <name evidence="1" type="ORF">DFH08DRAFT_964835</name>
</gene>
<comment type="caution">
    <text evidence="1">The sequence shown here is derived from an EMBL/GenBank/DDBJ whole genome shotgun (WGS) entry which is preliminary data.</text>
</comment>
<evidence type="ECO:0000313" key="1">
    <source>
        <dbReference type="EMBL" id="KAJ7336877.1"/>
    </source>
</evidence>
<sequence>MENVDFWQRVGHYEPGGTGRISAFTVFTKEGHWMENELKTTAMSKSAPETLSAAQFWKTVGMRVSSSGDPTLWVGGVDDTMQPVSGRWLFVKDEKAMEKEVENTYGQIDGMELRRW</sequence>
<dbReference type="Proteomes" id="UP001218218">
    <property type="component" value="Unassembled WGS sequence"/>
</dbReference>
<protein>
    <submittedName>
        <fullName evidence="1">Uncharacterized protein</fullName>
    </submittedName>
</protein>
<keyword evidence="2" id="KW-1185">Reference proteome</keyword>
<evidence type="ECO:0000313" key="2">
    <source>
        <dbReference type="Proteomes" id="UP001218218"/>
    </source>
</evidence>